<dbReference type="EMBL" id="CDHN01000003">
    <property type="protein sequence ID" value="CEJ90485.1"/>
    <property type="molecule type" value="Genomic_DNA"/>
</dbReference>
<reference evidence="3 4" key="1">
    <citation type="journal article" date="2015" name="Genome Announc.">
        <title>Draft Genome Sequence and Gene Annotation of the Entomopathogenic Fungus Verticillium hemipterigenum.</title>
        <authorList>
            <person name="Horn F."/>
            <person name="Habel A."/>
            <person name="Scharf D.H."/>
            <person name="Dworschak J."/>
            <person name="Brakhage A.A."/>
            <person name="Guthke R."/>
            <person name="Hertweck C."/>
            <person name="Linde J."/>
        </authorList>
    </citation>
    <scope>NUCLEOTIDE SEQUENCE [LARGE SCALE GENOMIC DNA]</scope>
</reference>
<dbReference type="PANTHER" id="PTHR38111:SF2">
    <property type="entry name" value="FINGER DOMAIN PROTEIN, PUTATIVE (AFU_ORTHOLOGUE AFUA_1G01560)-RELATED"/>
    <property type="match status" value="1"/>
</dbReference>
<evidence type="ECO:0000313" key="3">
    <source>
        <dbReference type="EMBL" id="CEJ90485.1"/>
    </source>
</evidence>
<proteinExistence type="predicted"/>
<dbReference type="InterPro" id="IPR036864">
    <property type="entry name" value="Zn2-C6_fun-type_DNA-bd_sf"/>
</dbReference>
<dbReference type="AlphaFoldDB" id="A0A0A1TIP1"/>
<sequence>MSPQPILKPRCLNCRKRKIKCDYKRPACTTCVQRNKECTYDSSLIFVNYEKEKPNEVATHVSKAAVRLRGTERPAISVLNTAYQDGLWQRFRSYYVENAGGTSRLFELWLEAQAVNDRANRMSSMASAALCLKVVGQNTSNRSMLNTSLMMGNGALALLRKQLSPTATEKQKKEMMLTVMIFLMADVCMMGAQENLHVKGRRRQEWLDHIPGVELCMQALGPHMFQSKDLGLLFQCCRTTLTTASIYTERTSFLASEKWKTIPFENIPKNPYHLAGDIFLDVPTLLESAQDVINTTSIDDLEGNLEKFWNRFQGLETSWDTWLRVSGLYRDPRYRPIPSPEADFVALKQFPFKSLELTLLTILYYIGKFLQHEAVWRVATSHIVLPEKFADRFNAHLDGAPYKPAADYICIALDFCSQPQQGIVGKTFIPGAVKVMDRFYLNHGLHNKDTPTFKIFQGFREDGYLVAADFSNLNLDEAYM</sequence>
<organism evidence="3 4">
    <name type="scientific">[Torrubiella] hemipterigena</name>
    <dbReference type="NCBI Taxonomy" id="1531966"/>
    <lineage>
        <taxon>Eukaryota</taxon>
        <taxon>Fungi</taxon>
        <taxon>Dikarya</taxon>
        <taxon>Ascomycota</taxon>
        <taxon>Pezizomycotina</taxon>
        <taxon>Sordariomycetes</taxon>
        <taxon>Hypocreomycetidae</taxon>
        <taxon>Hypocreales</taxon>
        <taxon>Clavicipitaceae</taxon>
        <taxon>Clavicipitaceae incertae sedis</taxon>
        <taxon>'Torrubiella' clade</taxon>
    </lineage>
</organism>
<dbReference type="GO" id="GO:0008270">
    <property type="term" value="F:zinc ion binding"/>
    <property type="evidence" value="ECO:0007669"/>
    <property type="project" value="InterPro"/>
</dbReference>
<protein>
    <recommendedName>
        <fullName evidence="2">Zn(2)-C6 fungal-type domain-containing protein</fullName>
    </recommendedName>
</protein>
<evidence type="ECO:0000313" key="4">
    <source>
        <dbReference type="Proteomes" id="UP000039046"/>
    </source>
</evidence>
<feature type="domain" description="Zn(2)-C6 fungal-type" evidence="2">
    <location>
        <begin position="10"/>
        <end position="40"/>
    </location>
</feature>
<dbReference type="PROSITE" id="PS50048">
    <property type="entry name" value="ZN2_CY6_FUNGAL_2"/>
    <property type="match status" value="1"/>
</dbReference>
<dbReference type="CDD" id="cd00067">
    <property type="entry name" value="GAL4"/>
    <property type="match status" value="1"/>
</dbReference>
<dbReference type="InterPro" id="IPR053178">
    <property type="entry name" value="Osmoadaptation_assoc"/>
</dbReference>
<dbReference type="Gene3D" id="4.10.240.10">
    <property type="entry name" value="Zn(2)-C6 fungal-type DNA-binding domain"/>
    <property type="match status" value="1"/>
</dbReference>
<keyword evidence="1" id="KW-0539">Nucleus</keyword>
<name>A0A0A1TIP1_9HYPO</name>
<accession>A0A0A1TIP1</accession>
<evidence type="ECO:0000259" key="2">
    <source>
        <dbReference type="PROSITE" id="PS50048"/>
    </source>
</evidence>
<evidence type="ECO:0000256" key="1">
    <source>
        <dbReference type="ARBA" id="ARBA00023242"/>
    </source>
</evidence>
<dbReference type="SUPFAM" id="SSF57701">
    <property type="entry name" value="Zn2/Cys6 DNA-binding domain"/>
    <property type="match status" value="1"/>
</dbReference>
<keyword evidence="4" id="KW-1185">Reference proteome</keyword>
<dbReference type="PANTHER" id="PTHR38111">
    <property type="entry name" value="ZN(2)-C6 FUNGAL-TYPE DOMAIN-CONTAINING PROTEIN-RELATED"/>
    <property type="match status" value="1"/>
</dbReference>
<dbReference type="GO" id="GO:0000981">
    <property type="term" value="F:DNA-binding transcription factor activity, RNA polymerase II-specific"/>
    <property type="evidence" value="ECO:0007669"/>
    <property type="project" value="InterPro"/>
</dbReference>
<dbReference type="HOGENOM" id="CLU_044896_0_0_1"/>
<dbReference type="Proteomes" id="UP000039046">
    <property type="component" value="Unassembled WGS sequence"/>
</dbReference>
<dbReference type="InterPro" id="IPR001138">
    <property type="entry name" value="Zn2Cys6_DnaBD"/>
</dbReference>
<dbReference type="STRING" id="1531966.A0A0A1TIP1"/>
<dbReference type="SMART" id="SM00066">
    <property type="entry name" value="GAL4"/>
    <property type="match status" value="1"/>
</dbReference>
<dbReference type="Pfam" id="PF00172">
    <property type="entry name" value="Zn_clus"/>
    <property type="match status" value="1"/>
</dbReference>
<gene>
    <name evidence="3" type="ORF">VHEMI06272</name>
</gene>
<dbReference type="OrthoDB" id="3525185at2759"/>